<dbReference type="AlphaFoldDB" id="A0A6T0UH16"/>
<evidence type="ECO:0000313" key="2">
    <source>
        <dbReference type="EMBL" id="CAE4569316.1"/>
    </source>
</evidence>
<organism evidence="3">
    <name type="scientific">Alexandrium monilatum</name>
    <dbReference type="NCBI Taxonomy" id="311494"/>
    <lineage>
        <taxon>Eukaryota</taxon>
        <taxon>Sar</taxon>
        <taxon>Alveolata</taxon>
        <taxon>Dinophyceae</taxon>
        <taxon>Gonyaulacales</taxon>
        <taxon>Pyrocystaceae</taxon>
        <taxon>Alexandrium</taxon>
    </lineage>
</organism>
<reference evidence="3" key="1">
    <citation type="submission" date="2021-01" db="EMBL/GenBank/DDBJ databases">
        <authorList>
            <person name="Corre E."/>
            <person name="Pelletier E."/>
            <person name="Niang G."/>
            <person name="Scheremetjew M."/>
            <person name="Finn R."/>
            <person name="Kale V."/>
            <person name="Holt S."/>
            <person name="Cochrane G."/>
            <person name="Meng A."/>
            <person name="Brown T."/>
            <person name="Cohen L."/>
        </authorList>
    </citation>
    <scope>NUCLEOTIDE SEQUENCE</scope>
    <source>
        <strain evidence="3">CCMP3105</strain>
    </source>
</reference>
<feature type="compositionally biased region" description="Low complexity" evidence="1">
    <location>
        <begin position="19"/>
        <end position="34"/>
    </location>
</feature>
<feature type="compositionally biased region" description="Basic and acidic residues" evidence="1">
    <location>
        <begin position="1"/>
        <end position="14"/>
    </location>
</feature>
<evidence type="ECO:0000313" key="3">
    <source>
        <dbReference type="EMBL" id="CAE4569317.1"/>
    </source>
</evidence>
<gene>
    <name evidence="2" type="ORF">AMON00008_LOCUS8935</name>
    <name evidence="3" type="ORF">AMON00008_LOCUS8936</name>
</gene>
<name>A0A6T0UH16_9DINO</name>
<feature type="compositionally biased region" description="Polar residues" evidence="1">
    <location>
        <begin position="36"/>
        <end position="45"/>
    </location>
</feature>
<proteinExistence type="predicted"/>
<dbReference type="EMBL" id="HBNR01013838">
    <property type="protein sequence ID" value="CAE4569316.1"/>
    <property type="molecule type" value="Transcribed_RNA"/>
</dbReference>
<feature type="region of interest" description="Disordered" evidence="1">
    <location>
        <begin position="1"/>
        <end position="56"/>
    </location>
</feature>
<feature type="region of interest" description="Disordered" evidence="1">
    <location>
        <begin position="70"/>
        <end position="89"/>
    </location>
</feature>
<feature type="compositionally biased region" description="Low complexity" evidence="1">
    <location>
        <begin position="70"/>
        <end position="80"/>
    </location>
</feature>
<evidence type="ECO:0000256" key="1">
    <source>
        <dbReference type="SAM" id="MobiDB-lite"/>
    </source>
</evidence>
<sequence>MRSVKREHLPEVYERGTFPFRPSRPSSPAPSRLSTGAFSTTQQRLTAGPKSHSLTSHGIEFVAEPGPALRSRSMTMSGRSMKSDRAGLDSTIRRHKYSSTHEFGHHCVANDMNPFLANERLPKWETTSSMYGVHYRHPEQTYARPVKNRMPEFRIHA</sequence>
<dbReference type="EMBL" id="HBNR01013839">
    <property type="protein sequence ID" value="CAE4569317.1"/>
    <property type="molecule type" value="Transcribed_RNA"/>
</dbReference>
<protein>
    <submittedName>
        <fullName evidence="3">Uncharacterized protein</fullName>
    </submittedName>
</protein>
<accession>A0A6T0UH16</accession>